<protein>
    <submittedName>
        <fullName evidence="1">Uncharacterized protein</fullName>
    </submittedName>
</protein>
<dbReference type="AlphaFoldDB" id="A0A2T8I2T5"/>
<dbReference type="Proteomes" id="UP000243499">
    <property type="component" value="Chromosome 9"/>
</dbReference>
<reference evidence="1" key="1">
    <citation type="submission" date="2018-04" db="EMBL/GenBank/DDBJ databases">
        <title>WGS assembly of Panicum hallii.</title>
        <authorList>
            <person name="Lovell J."/>
            <person name="Jenkins J."/>
            <person name="Lowry D."/>
            <person name="Mamidi S."/>
            <person name="Sreedasyam A."/>
            <person name="Weng X."/>
            <person name="Barry K."/>
            <person name="Bonette J."/>
            <person name="Campitelli B."/>
            <person name="Daum C."/>
            <person name="Gordon S."/>
            <person name="Gould B."/>
            <person name="Lipzen A."/>
            <person name="Macqueen A."/>
            <person name="Palacio-Mejia J."/>
            <person name="Plott C."/>
            <person name="Shakirov E."/>
            <person name="Shu S."/>
            <person name="Yoshinaga Y."/>
            <person name="Zane M."/>
            <person name="Rokhsar D."/>
            <person name="Grimwood J."/>
            <person name="Schmutz J."/>
            <person name="Juenger T."/>
        </authorList>
    </citation>
    <scope>NUCLEOTIDE SEQUENCE [LARGE SCALE GENOMIC DNA]</scope>
    <source>
        <strain evidence="1">FIL2</strain>
    </source>
</reference>
<proteinExistence type="predicted"/>
<dbReference type="EMBL" id="CM008054">
    <property type="protein sequence ID" value="PVH31988.1"/>
    <property type="molecule type" value="Genomic_DNA"/>
</dbReference>
<evidence type="ECO:0000313" key="1">
    <source>
        <dbReference type="EMBL" id="PVH31988.1"/>
    </source>
</evidence>
<gene>
    <name evidence="1" type="ORF">PAHAL_9G284300</name>
</gene>
<sequence>MLGGGPDSRASAARLEAVGGHVVMLIIDGVFIGVHASFTATASCFEGVDYAVMSSGYVRGAV</sequence>
<dbReference type="Gramene" id="PVH31988">
    <property type="protein sequence ID" value="PVH31988"/>
    <property type="gene ID" value="PAHAL_9G284300"/>
</dbReference>
<organism evidence="1">
    <name type="scientific">Panicum hallii</name>
    <dbReference type="NCBI Taxonomy" id="206008"/>
    <lineage>
        <taxon>Eukaryota</taxon>
        <taxon>Viridiplantae</taxon>
        <taxon>Streptophyta</taxon>
        <taxon>Embryophyta</taxon>
        <taxon>Tracheophyta</taxon>
        <taxon>Spermatophyta</taxon>
        <taxon>Magnoliopsida</taxon>
        <taxon>Liliopsida</taxon>
        <taxon>Poales</taxon>
        <taxon>Poaceae</taxon>
        <taxon>PACMAD clade</taxon>
        <taxon>Panicoideae</taxon>
        <taxon>Panicodae</taxon>
        <taxon>Paniceae</taxon>
        <taxon>Panicinae</taxon>
        <taxon>Panicum</taxon>
        <taxon>Panicum sect. Panicum</taxon>
    </lineage>
</organism>
<accession>A0A2T8I2T5</accession>
<name>A0A2T8I2T5_9POAL</name>